<accession>A0A401PGZ0</accession>
<evidence type="ECO:0000256" key="9">
    <source>
        <dbReference type="SAM" id="MobiDB-lite"/>
    </source>
</evidence>
<sequence>MSSKRKFIEEQGEEPAKKKITQIVSKTLTSQAAPKHKKAPAKKEKVANDKKEEKKAPANGKKEQKAKKSRTKKMQRKKFLLRMEKPKTMRQSTESCEEKEARSEKLRLPVISINGIHTSILSEETPSITPHRPWVDILNVTAFTGSSCPDSGTFCDRSVTVKDGMGRDREMCSTEAAGSSEDRFSDRPNCCWFRGRRARTAFTRNQIEVLEEEFQLNCYPGIDVREELAQKLTLDEDRIQIWFQNRRAKLKRSRRESQFLMVKNALSSSVQKQKVVSQL</sequence>
<dbReference type="PANTHER" id="PTHR46966:SF1">
    <property type="entry name" value="HOMEOBOX EXPRESSED IN ES CELLS 1"/>
    <property type="match status" value="1"/>
</dbReference>
<dbReference type="SUPFAM" id="SSF46689">
    <property type="entry name" value="Homeodomain-like"/>
    <property type="match status" value="1"/>
</dbReference>
<evidence type="ECO:0000256" key="8">
    <source>
        <dbReference type="RuleBase" id="RU000682"/>
    </source>
</evidence>
<dbReference type="FunFam" id="1.10.10.60:FF:000214">
    <property type="entry name" value="Homeobox expressed in ES cells 1"/>
    <property type="match status" value="1"/>
</dbReference>
<dbReference type="PROSITE" id="PS50071">
    <property type="entry name" value="HOMEOBOX_2"/>
    <property type="match status" value="1"/>
</dbReference>
<dbReference type="GO" id="GO:0021983">
    <property type="term" value="P:pituitary gland development"/>
    <property type="evidence" value="ECO:0007669"/>
    <property type="project" value="TreeGrafter"/>
</dbReference>
<organism evidence="11 12">
    <name type="scientific">Scyliorhinus torazame</name>
    <name type="common">Cloudy catshark</name>
    <name type="synonym">Catulus torazame</name>
    <dbReference type="NCBI Taxonomy" id="75743"/>
    <lineage>
        <taxon>Eukaryota</taxon>
        <taxon>Metazoa</taxon>
        <taxon>Chordata</taxon>
        <taxon>Craniata</taxon>
        <taxon>Vertebrata</taxon>
        <taxon>Chondrichthyes</taxon>
        <taxon>Elasmobranchii</taxon>
        <taxon>Galeomorphii</taxon>
        <taxon>Galeoidea</taxon>
        <taxon>Carcharhiniformes</taxon>
        <taxon>Scyliorhinidae</taxon>
        <taxon>Scyliorhinus</taxon>
    </lineage>
</organism>
<feature type="DNA-binding region" description="Homeobox" evidence="7">
    <location>
        <begin position="195"/>
        <end position="254"/>
    </location>
</feature>
<proteinExistence type="inferred from homology"/>
<dbReference type="Proteomes" id="UP000288216">
    <property type="component" value="Unassembled WGS sequence"/>
</dbReference>
<feature type="region of interest" description="Disordered" evidence="9">
    <location>
        <begin position="1"/>
        <end position="76"/>
    </location>
</feature>
<evidence type="ECO:0000256" key="6">
    <source>
        <dbReference type="ARBA" id="ARBA00023242"/>
    </source>
</evidence>
<feature type="compositionally biased region" description="Basic and acidic residues" evidence="9">
    <location>
        <begin position="1"/>
        <end position="17"/>
    </location>
</feature>
<dbReference type="InterPro" id="IPR017970">
    <property type="entry name" value="Homeobox_CS"/>
</dbReference>
<evidence type="ECO:0000259" key="10">
    <source>
        <dbReference type="PROSITE" id="PS50071"/>
    </source>
</evidence>
<keyword evidence="6 7" id="KW-0539">Nucleus</keyword>
<keyword evidence="4 7" id="KW-0238">DNA-binding</keyword>
<dbReference type="OrthoDB" id="6159439at2759"/>
<dbReference type="GO" id="GO:0001227">
    <property type="term" value="F:DNA-binding transcription repressor activity, RNA polymerase II-specific"/>
    <property type="evidence" value="ECO:0007669"/>
    <property type="project" value="TreeGrafter"/>
</dbReference>
<protein>
    <recommendedName>
        <fullName evidence="10">Homeobox domain-containing protein</fullName>
    </recommendedName>
</protein>
<dbReference type="AlphaFoldDB" id="A0A401PGZ0"/>
<evidence type="ECO:0000256" key="3">
    <source>
        <dbReference type="ARBA" id="ARBA00022473"/>
    </source>
</evidence>
<dbReference type="EMBL" id="BFAA01000461">
    <property type="protein sequence ID" value="GCB72392.1"/>
    <property type="molecule type" value="Genomic_DNA"/>
</dbReference>
<comment type="subcellular location">
    <subcellularLocation>
        <location evidence="1 7 8">Nucleus</location>
    </subcellularLocation>
</comment>
<gene>
    <name evidence="11" type="ORF">scyTo_0001971</name>
</gene>
<dbReference type="CDD" id="cd00086">
    <property type="entry name" value="homeodomain"/>
    <property type="match status" value="1"/>
</dbReference>
<name>A0A401PGZ0_SCYTO</name>
<feature type="domain" description="Homeobox" evidence="10">
    <location>
        <begin position="193"/>
        <end position="253"/>
    </location>
</feature>
<feature type="compositionally biased region" description="Basic residues" evidence="9">
    <location>
        <begin position="64"/>
        <end position="76"/>
    </location>
</feature>
<keyword evidence="3" id="KW-0217">Developmental protein</keyword>
<dbReference type="InterPro" id="IPR009057">
    <property type="entry name" value="Homeodomain-like_sf"/>
</dbReference>
<feature type="compositionally biased region" description="Polar residues" evidence="9">
    <location>
        <begin position="22"/>
        <end position="31"/>
    </location>
</feature>
<dbReference type="PANTHER" id="PTHR46966">
    <property type="entry name" value="HOMEOBOX EXPRESSED IN ES CELLS 1"/>
    <property type="match status" value="1"/>
</dbReference>
<comment type="similarity">
    <text evidence="2">Belongs to the ANF homeobox family.</text>
</comment>
<evidence type="ECO:0000313" key="11">
    <source>
        <dbReference type="EMBL" id="GCB72392.1"/>
    </source>
</evidence>
<reference evidence="11 12" key="1">
    <citation type="journal article" date="2018" name="Nat. Ecol. Evol.">
        <title>Shark genomes provide insights into elasmobranch evolution and the origin of vertebrates.</title>
        <authorList>
            <person name="Hara Y"/>
            <person name="Yamaguchi K"/>
            <person name="Onimaru K"/>
            <person name="Kadota M"/>
            <person name="Koyanagi M"/>
            <person name="Keeley SD"/>
            <person name="Tatsumi K"/>
            <person name="Tanaka K"/>
            <person name="Motone F"/>
            <person name="Kageyama Y"/>
            <person name="Nozu R"/>
            <person name="Adachi N"/>
            <person name="Nishimura O"/>
            <person name="Nakagawa R"/>
            <person name="Tanegashima C"/>
            <person name="Kiyatake I"/>
            <person name="Matsumoto R"/>
            <person name="Murakumo K"/>
            <person name="Nishida K"/>
            <person name="Terakita A"/>
            <person name="Kuratani S"/>
            <person name="Sato K"/>
            <person name="Hyodo S Kuraku.S."/>
        </authorList>
    </citation>
    <scope>NUCLEOTIDE SEQUENCE [LARGE SCALE GENOMIC DNA]</scope>
</reference>
<evidence type="ECO:0000256" key="4">
    <source>
        <dbReference type="ARBA" id="ARBA00023125"/>
    </source>
</evidence>
<dbReference type="PROSITE" id="PS00027">
    <property type="entry name" value="HOMEOBOX_1"/>
    <property type="match status" value="1"/>
</dbReference>
<dbReference type="InterPro" id="IPR001356">
    <property type="entry name" value="HD"/>
</dbReference>
<dbReference type="SMART" id="SM00389">
    <property type="entry name" value="HOX"/>
    <property type="match status" value="1"/>
</dbReference>
<dbReference type="InterPro" id="IPR043402">
    <property type="entry name" value="Hesx1"/>
</dbReference>
<evidence type="ECO:0000256" key="5">
    <source>
        <dbReference type="ARBA" id="ARBA00023155"/>
    </source>
</evidence>
<dbReference type="GO" id="GO:0005634">
    <property type="term" value="C:nucleus"/>
    <property type="evidence" value="ECO:0007669"/>
    <property type="project" value="UniProtKB-SubCell"/>
</dbReference>
<dbReference type="Gene3D" id="1.10.10.60">
    <property type="entry name" value="Homeodomain-like"/>
    <property type="match status" value="1"/>
</dbReference>
<evidence type="ECO:0000256" key="7">
    <source>
        <dbReference type="PROSITE-ProRule" id="PRU00108"/>
    </source>
</evidence>
<evidence type="ECO:0000313" key="12">
    <source>
        <dbReference type="Proteomes" id="UP000288216"/>
    </source>
</evidence>
<feature type="compositionally biased region" description="Basic and acidic residues" evidence="9">
    <location>
        <begin position="41"/>
        <end position="63"/>
    </location>
</feature>
<keyword evidence="12" id="KW-1185">Reference proteome</keyword>
<evidence type="ECO:0000256" key="2">
    <source>
        <dbReference type="ARBA" id="ARBA00006791"/>
    </source>
</evidence>
<dbReference type="Pfam" id="PF00046">
    <property type="entry name" value="Homeodomain"/>
    <property type="match status" value="1"/>
</dbReference>
<evidence type="ECO:0000256" key="1">
    <source>
        <dbReference type="ARBA" id="ARBA00004123"/>
    </source>
</evidence>
<dbReference type="STRING" id="75743.A0A401PGZ0"/>
<comment type="caution">
    <text evidence="11">The sequence shown here is derived from an EMBL/GenBank/DDBJ whole genome shotgun (WGS) entry which is preliminary data.</text>
</comment>
<dbReference type="GO" id="GO:0000978">
    <property type="term" value="F:RNA polymerase II cis-regulatory region sequence-specific DNA binding"/>
    <property type="evidence" value="ECO:0007669"/>
    <property type="project" value="TreeGrafter"/>
</dbReference>
<keyword evidence="5 7" id="KW-0371">Homeobox</keyword>